<dbReference type="PANTHER" id="PTHR43580">
    <property type="entry name" value="OXIDOREDUCTASE GLYR1-RELATED"/>
    <property type="match status" value="1"/>
</dbReference>
<dbReference type="AlphaFoldDB" id="A0A0D7BTP1"/>
<reference evidence="4 5" key="1">
    <citation type="journal article" date="2015" name="Fungal Genet. Biol.">
        <title>Evolution of novel wood decay mechanisms in Agaricales revealed by the genome sequences of Fistulina hepatica and Cylindrobasidium torrendii.</title>
        <authorList>
            <person name="Floudas D."/>
            <person name="Held B.W."/>
            <person name="Riley R."/>
            <person name="Nagy L.G."/>
            <person name="Koehler G."/>
            <person name="Ransdell A.S."/>
            <person name="Younus H."/>
            <person name="Chow J."/>
            <person name="Chiniquy J."/>
            <person name="Lipzen A."/>
            <person name="Tritt A."/>
            <person name="Sun H."/>
            <person name="Haridas S."/>
            <person name="LaButti K."/>
            <person name="Ohm R.A."/>
            <person name="Kues U."/>
            <person name="Blanchette R.A."/>
            <person name="Grigoriev I.V."/>
            <person name="Minto R.E."/>
            <person name="Hibbett D.S."/>
        </authorList>
    </citation>
    <scope>NUCLEOTIDE SEQUENCE [LARGE SCALE GENOMIC DNA]</scope>
    <source>
        <strain evidence="4 5">FP15055 ss-10</strain>
    </source>
</reference>
<dbReference type="OrthoDB" id="435038at2759"/>
<sequence length="365" mass="38935">MSLSGLQLPAVQSLASISVPFSRPQTPGIPTQFGYVGLGAMGAPIARNLCKKLQDAGPGHHDSLLVWNRTTAKSKKFVDDIGTGNARVASDVAQVARECDVVFTCLGTDEAVESVYLDMIAAIKDDSSKHRIFVDMSTIYPALAGNLDDLVSTVPHAHFVACPVVGPPAVAAKGEVLIIMSGNYRSKKEVAHLLVPGIGRKIVDLGEDIQKAHTYKLIANSMILGTLEILGEAYTLGEKSGIGGDNVHRLVQEIFPAPGMLAYSDKMNNDAFDGTKGFDIEGGIKDAQHIRRLTNECNSPMPFVDVAHQRLVTARAVYNSHKIQGKETWESLDWSGIVAGSRVAAGLEAFSSGKAGRAQVEVDDS</sequence>
<comment type="similarity">
    <text evidence="1">Belongs to the HIBADH-related family. NP60 subfamily.</text>
</comment>
<accession>A0A0D7BTP1</accession>
<dbReference type="Pfam" id="PF03446">
    <property type="entry name" value="NAD_binding_2"/>
    <property type="match status" value="1"/>
</dbReference>
<dbReference type="SUPFAM" id="SSF51735">
    <property type="entry name" value="NAD(P)-binding Rossmann-fold domains"/>
    <property type="match status" value="1"/>
</dbReference>
<dbReference type="Gene3D" id="1.10.1040.10">
    <property type="entry name" value="N-(1-d-carboxylethyl)-l-norvaline Dehydrogenase, domain 2"/>
    <property type="match status" value="1"/>
</dbReference>
<organism evidence="4 5">
    <name type="scientific">Cylindrobasidium torrendii FP15055 ss-10</name>
    <dbReference type="NCBI Taxonomy" id="1314674"/>
    <lineage>
        <taxon>Eukaryota</taxon>
        <taxon>Fungi</taxon>
        <taxon>Dikarya</taxon>
        <taxon>Basidiomycota</taxon>
        <taxon>Agaricomycotina</taxon>
        <taxon>Agaricomycetes</taxon>
        <taxon>Agaricomycetidae</taxon>
        <taxon>Agaricales</taxon>
        <taxon>Marasmiineae</taxon>
        <taxon>Physalacriaceae</taxon>
        <taxon>Cylindrobasidium</taxon>
    </lineage>
</organism>
<dbReference type="STRING" id="1314674.A0A0D7BTP1"/>
<dbReference type="InterPro" id="IPR036291">
    <property type="entry name" value="NAD(P)-bd_dom_sf"/>
</dbReference>
<evidence type="ECO:0000256" key="1">
    <source>
        <dbReference type="ARBA" id="ARBA00007598"/>
    </source>
</evidence>
<dbReference type="Gene3D" id="3.40.50.720">
    <property type="entry name" value="NAD(P)-binding Rossmann-like Domain"/>
    <property type="match status" value="1"/>
</dbReference>
<dbReference type="GO" id="GO:0050661">
    <property type="term" value="F:NADP binding"/>
    <property type="evidence" value="ECO:0007669"/>
    <property type="project" value="InterPro"/>
</dbReference>
<dbReference type="InterPro" id="IPR006115">
    <property type="entry name" value="6PGDH_NADP-bd"/>
</dbReference>
<name>A0A0D7BTP1_9AGAR</name>
<dbReference type="Pfam" id="PF14833">
    <property type="entry name" value="NAD_binding_11"/>
    <property type="match status" value="1"/>
</dbReference>
<gene>
    <name evidence="4" type="ORF">CYLTODRAFT_416922</name>
</gene>
<evidence type="ECO:0000259" key="2">
    <source>
        <dbReference type="Pfam" id="PF03446"/>
    </source>
</evidence>
<feature type="domain" description="3-hydroxyisobutyrate dehydrogenase-like NAD-binding" evidence="3">
    <location>
        <begin position="212"/>
        <end position="319"/>
    </location>
</feature>
<dbReference type="PANTHER" id="PTHR43580:SF8">
    <property type="entry name" value="6-PHOSPHOGLUCONATE DEHYDROGENASE NADP-BINDING DOMAIN-CONTAINING PROTEIN-RELATED"/>
    <property type="match status" value="1"/>
</dbReference>
<dbReference type="SUPFAM" id="SSF48179">
    <property type="entry name" value="6-phosphogluconate dehydrogenase C-terminal domain-like"/>
    <property type="match status" value="1"/>
</dbReference>
<dbReference type="Proteomes" id="UP000054007">
    <property type="component" value="Unassembled WGS sequence"/>
</dbReference>
<dbReference type="InterPro" id="IPR013328">
    <property type="entry name" value="6PGD_dom2"/>
</dbReference>
<protein>
    <submittedName>
        <fullName evidence="4">Uncharacterized protein</fullName>
    </submittedName>
</protein>
<dbReference type="InterPro" id="IPR029154">
    <property type="entry name" value="HIBADH-like_NADP-bd"/>
</dbReference>
<feature type="domain" description="6-phosphogluconate dehydrogenase NADP-binding" evidence="2">
    <location>
        <begin position="33"/>
        <end position="194"/>
    </location>
</feature>
<evidence type="ECO:0000313" key="4">
    <source>
        <dbReference type="EMBL" id="KIY73544.1"/>
    </source>
</evidence>
<evidence type="ECO:0000259" key="3">
    <source>
        <dbReference type="Pfam" id="PF14833"/>
    </source>
</evidence>
<dbReference type="EMBL" id="KN880435">
    <property type="protein sequence ID" value="KIY73544.1"/>
    <property type="molecule type" value="Genomic_DNA"/>
</dbReference>
<dbReference type="InterPro" id="IPR008927">
    <property type="entry name" value="6-PGluconate_DH-like_C_sf"/>
</dbReference>
<evidence type="ECO:0000313" key="5">
    <source>
        <dbReference type="Proteomes" id="UP000054007"/>
    </source>
</evidence>
<dbReference type="InterPro" id="IPR051265">
    <property type="entry name" value="HIBADH-related_NP60_sf"/>
</dbReference>
<proteinExistence type="inferred from homology"/>
<keyword evidence="5" id="KW-1185">Reference proteome</keyword>